<organism evidence="2 3">
    <name type="scientific">Bacillus carboniphilus</name>
    <dbReference type="NCBI Taxonomy" id="86663"/>
    <lineage>
        <taxon>Bacteria</taxon>
        <taxon>Bacillati</taxon>
        <taxon>Bacillota</taxon>
        <taxon>Bacilli</taxon>
        <taxon>Bacillales</taxon>
        <taxon>Bacillaceae</taxon>
        <taxon>Bacillus</taxon>
    </lineage>
</organism>
<proteinExistence type="predicted"/>
<gene>
    <name evidence="2" type="ORF">LC087_15770</name>
</gene>
<protein>
    <submittedName>
        <fullName evidence="2">DUF3885 domain-containing protein</fullName>
    </submittedName>
</protein>
<dbReference type="Proteomes" id="UP001197974">
    <property type="component" value="Chromosome"/>
</dbReference>
<reference evidence="2 3" key="1">
    <citation type="submission" date="2023-06" db="EMBL/GenBank/DDBJ databases">
        <title>Five Gram-positive bacteria isolated from mangrove sediments in Shenzhen, Guangdong, China.</title>
        <authorList>
            <person name="Yu S."/>
            <person name="Zheng W."/>
            <person name="Huang Y."/>
        </authorList>
    </citation>
    <scope>NUCLEOTIDE SEQUENCE [LARGE SCALE GENOMIC DNA]</scope>
    <source>
        <strain evidence="2 3">SaN35-3</strain>
    </source>
</reference>
<dbReference type="Pfam" id="PF13021">
    <property type="entry name" value="DUF3885"/>
    <property type="match status" value="1"/>
</dbReference>
<evidence type="ECO:0000313" key="3">
    <source>
        <dbReference type="Proteomes" id="UP001197974"/>
    </source>
</evidence>
<name>A0ABY9JUS2_9BACI</name>
<dbReference type="EMBL" id="CP129013">
    <property type="protein sequence ID" value="WLR42180.1"/>
    <property type="molecule type" value="Genomic_DNA"/>
</dbReference>
<evidence type="ECO:0000313" key="2">
    <source>
        <dbReference type="EMBL" id="WLR42180.1"/>
    </source>
</evidence>
<keyword evidence="3" id="KW-1185">Reference proteome</keyword>
<accession>A0ABY9JUS2</accession>
<feature type="domain" description="DUF3885" evidence="1">
    <location>
        <begin position="16"/>
        <end position="116"/>
    </location>
</feature>
<evidence type="ECO:0000259" key="1">
    <source>
        <dbReference type="Pfam" id="PF13021"/>
    </source>
</evidence>
<dbReference type="InterPro" id="IPR024976">
    <property type="entry name" value="DUF3885"/>
</dbReference>
<sequence length="126" mass="15240">MLYGLQHTHIPSVFQHDKVGYEDYWTNRFVLRCLKGDFRYARLLEAICYKDFGFNHRILKSVPKHSCSSYDVYFINLSKKRIFHLYDDRGCDIIATNTGAIRPIYVKFYRWIHEYDREKIDNLFLS</sequence>